<dbReference type="EMBL" id="JALHLF010000065">
    <property type="protein sequence ID" value="MCJ2183888.1"/>
    <property type="molecule type" value="Genomic_DNA"/>
</dbReference>
<dbReference type="InterPro" id="IPR014914">
    <property type="entry name" value="RES_dom"/>
</dbReference>
<accession>A0ABT0BG99</accession>
<gene>
    <name evidence="2" type="ORF">MTR62_14460</name>
</gene>
<evidence type="ECO:0000313" key="3">
    <source>
        <dbReference type="Proteomes" id="UP001162881"/>
    </source>
</evidence>
<feature type="domain" description="RES" evidence="1">
    <location>
        <begin position="2"/>
        <end position="143"/>
    </location>
</feature>
<dbReference type="Proteomes" id="UP001162881">
    <property type="component" value="Unassembled WGS sequence"/>
</dbReference>
<keyword evidence="3" id="KW-1185">Reference proteome</keyword>
<reference evidence="2" key="1">
    <citation type="submission" date="2022-03" db="EMBL/GenBank/DDBJ databases">
        <title>Identification of a novel bacterium isolated from mangrove sediments.</title>
        <authorList>
            <person name="Pan X."/>
        </authorList>
    </citation>
    <scope>NUCLEOTIDE SEQUENCE</scope>
    <source>
        <strain evidence="2">B1949</strain>
    </source>
</reference>
<name>A0ABT0BG99_9SPHN</name>
<proteinExistence type="predicted"/>
<dbReference type="Pfam" id="PF08808">
    <property type="entry name" value="RES"/>
    <property type="match status" value="1"/>
</dbReference>
<evidence type="ECO:0000259" key="1">
    <source>
        <dbReference type="Pfam" id="PF08808"/>
    </source>
</evidence>
<sequence length="168" mass="18346">MKLWRLVRADRAALDGAGARLHGGRYFSAGHAIVSLASEPGLAVLIAARYWLAGRDLASRDRVSGDPAGPGYALGWTEVDAEAERLGGDLDSDFEGTRRKGEVDRWVASRRSLLLALRSAVLPEADVVLLNAEHPQAARVAPLTLRPFRFEDCLHRPPMYDAFRAGED</sequence>
<organism evidence="2 3">
    <name type="scientific">Novosphingobium organovorum</name>
    <dbReference type="NCBI Taxonomy" id="2930092"/>
    <lineage>
        <taxon>Bacteria</taxon>
        <taxon>Pseudomonadati</taxon>
        <taxon>Pseudomonadota</taxon>
        <taxon>Alphaproteobacteria</taxon>
        <taxon>Sphingomonadales</taxon>
        <taxon>Sphingomonadaceae</taxon>
        <taxon>Novosphingobium</taxon>
    </lineage>
</organism>
<dbReference type="RefSeq" id="WP_244022166.1">
    <property type="nucleotide sequence ID" value="NZ_JALHLF010000065.1"/>
</dbReference>
<comment type="caution">
    <text evidence="2">The sequence shown here is derived from an EMBL/GenBank/DDBJ whole genome shotgun (WGS) entry which is preliminary data.</text>
</comment>
<protein>
    <submittedName>
        <fullName evidence="2">RES family NAD+ phosphorylase</fullName>
    </submittedName>
</protein>
<evidence type="ECO:0000313" key="2">
    <source>
        <dbReference type="EMBL" id="MCJ2183888.1"/>
    </source>
</evidence>